<gene>
    <name evidence="3" type="ORF">K503DRAFT_492751</name>
</gene>
<keyword evidence="4" id="KW-1185">Reference proteome</keyword>
<feature type="transmembrane region" description="Helical" evidence="1">
    <location>
        <begin position="125"/>
        <end position="149"/>
    </location>
</feature>
<dbReference type="AlphaFoldDB" id="A0A1B7MME3"/>
<feature type="transmembrane region" description="Helical" evidence="1">
    <location>
        <begin position="25"/>
        <end position="42"/>
    </location>
</feature>
<evidence type="ECO:0000313" key="3">
    <source>
        <dbReference type="EMBL" id="OAX33774.1"/>
    </source>
</evidence>
<dbReference type="OrthoDB" id="3350812at2759"/>
<feature type="transmembrane region" description="Helical" evidence="1">
    <location>
        <begin position="169"/>
        <end position="189"/>
    </location>
</feature>
<dbReference type="STRING" id="1314800.A0A1B7MME3"/>
<keyword evidence="1" id="KW-0472">Membrane</keyword>
<name>A0A1B7MME3_9AGAM</name>
<protein>
    <recommendedName>
        <fullName evidence="2">DUF6533 domain-containing protein</fullName>
    </recommendedName>
</protein>
<dbReference type="EMBL" id="KV448709">
    <property type="protein sequence ID" value="OAX33774.1"/>
    <property type="molecule type" value="Genomic_DNA"/>
</dbReference>
<dbReference type="Proteomes" id="UP000092154">
    <property type="component" value="Unassembled WGS sequence"/>
</dbReference>
<evidence type="ECO:0000256" key="1">
    <source>
        <dbReference type="SAM" id="Phobius"/>
    </source>
</evidence>
<evidence type="ECO:0000259" key="2">
    <source>
        <dbReference type="Pfam" id="PF20151"/>
    </source>
</evidence>
<sequence>MAAPISILPAPLLAAAIKDQQVLKYFALIGPTILAYDWFLTIDSELNHVWHRRWGIIELIYLFSRYMPFVDTPIMLLYHFYLVDPSIEVCRTALTAQLMMYCIGMSISGQIFTIRTWAVWERSKVMGLFLLTEAFVAFVVQLCLINIYAKSLTYFQGYNLGGCFVLTSSNVLLVSLSIFLFVQFCMCWLSSSFMASYCPISVPRVDGPEDLPYR</sequence>
<feature type="transmembrane region" description="Helical" evidence="1">
    <location>
        <begin position="98"/>
        <end position="118"/>
    </location>
</feature>
<evidence type="ECO:0000313" key="4">
    <source>
        <dbReference type="Proteomes" id="UP000092154"/>
    </source>
</evidence>
<feature type="transmembrane region" description="Helical" evidence="1">
    <location>
        <begin position="54"/>
        <end position="78"/>
    </location>
</feature>
<reference evidence="3 4" key="1">
    <citation type="submission" date="2016-06" db="EMBL/GenBank/DDBJ databases">
        <title>Comparative genomics of the ectomycorrhizal sister species Rhizopogon vinicolor and Rhizopogon vesiculosus (Basidiomycota: Boletales) reveals a divergence of the mating type B locus.</title>
        <authorList>
            <consortium name="DOE Joint Genome Institute"/>
            <person name="Mujic A.B."/>
            <person name="Kuo A."/>
            <person name="Tritt A."/>
            <person name="Lipzen A."/>
            <person name="Chen C."/>
            <person name="Johnson J."/>
            <person name="Sharma A."/>
            <person name="Barry K."/>
            <person name="Grigoriev I.V."/>
            <person name="Spatafora J.W."/>
        </authorList>
    </citation>
    <scope>NUCLEOTIDE SEQUENCE [LARGE SCALE GENOMIC DNA]</scope>
    <source>
        <strain evidence="3 4">AM-OR11-026</strain>
    </source>
</reference>
<organism evidence="3 4">
    <name type="scientific">Rhizopogon vinicolor AM-OR11-026</name>
    <dbReference type="NCBI Taxonomy" id="1314800"/>
    <lineage>
        <taxon>Eukaryota</taxon>
        <taxon>Fungi</taxon>
        <taxon>Dikarya</taxon>
        <taxon>Basidiomycota</taxon>
        <taxon>Agaricomycotina</taxon>
        <taxon>Agaricomycetes</taxon>
        <taxon>Agaricomycetidae</taxon>
        <taxon>Boletales</taxon>
        <taxon>Suillineae</taxon>
        <taxon>Rhizopogonaceae</taxon>
        <taxon>Rhizopogon</taxon>
    </lineage>
</organism>
<dbReference type="Pfam" id="PF20151">
    <property type="entry name" value="DUF6533"/>
    <property type="match status" value="1"/>
</dbReference>
<dbReference type="InterPro" id="IPR045340">
    <property type="entry name" value="DUF6533"/>
</dbReference>
<keyword evidence="1" id="KW-0812">Transmembrane</keyword>
<keyword evidence="1" id="KW-1133">Transmembrane helix</keyword>
<proteinExistence type="predicted"/>
<feature type="domain" description="DUF6533" evidence="2">
    <location>
        <begin position="25"/>
        <end position="70"/>
    </location>
</feature>
<accession>A0A1B7MME3</accession>
<dbReference type="InParanoid" id="A0A1B7MME3"/>